<keyword evidence="8 12" id="KW-0560">Oxidoreductase</keyword>
<dbReference type="GO" id="GO:0009086">
    <property type="term" value="P:methionine biosynthetic process"/>
    <property type="evidence" value="ECO:0007669"/>
    <property type="project" value="UniProtKB-KW"/>
</dbReference>
<evidence type="ECO:0000256" key="10">
    <source>
        <dbReference type="ARBA" id="ARBA00023167"/>
    </source>
</evidence>
<evidence type="ECO:0000256" key="5">
    <source>
        <dbReference type="ARBA" id="ARBA00022755"/>
    </source>
</evidence>
<evidence type="ECO:0000256" key="7">
    <source>
        <dbReference type="ARBA" id="ARBA00022857"/>
    </source>
</evidence>
<dbReference type="InterPro" id="IPR020630">
    <property type="entry name" value="THF_DH/CycHdrlase_cat_dom"/>
</dbReference>
<comment type="catalytic activity">
    <reaction evidence="12">
        <text>(6R)-5,10-methenyltetrahydrofolate + H2O = (6R)-10-formyltetrahydrofolate + H(+)</text>
        <dbReference type="Rhea" id="RHEA:23700"/>
        <dbReference type="ChEBI" id="CHEBI:15377"/>
        <dbReference type="ChEBI" id="CHEBI:15378"/>
        <dbReference type="ChEBI" id="CHEBI:57455"/>
        <dbReference type="ChEBI" id="CHEBI:195366"/>
        <dbReference type="EC" id="3.5.4.9"/>
    </reaction>
</comment>
<feature type="domain" description="Tetrahydrofolate dehydrogenase/cyclohydrolase catalytic" evidence="13">
    <location>
        <begin position="14"/>
        <end position="125"/>
    </location>
</feature>
<accession>A0A0S4LZC7</accession>
<evidence type="ECO:0000256" key="11">
    <source>
        <dbReference type="ARBA" id="ARBA00023268"/>
    </source>
</evidence>
<dbReference type="GO" id="GO:0004488">
    <property type="term" value="F:methylenetetrahydrofolate dehydrogenase (NADP+) activity"/>
    <property type="evidence" value="ECO:0007669"/>
    <property type="project" value="UniProtKB-UniRule"/>
</dbReference>
<dbReference type="EMBL" id="LN906597">
    <property type="protein sequence ID" value="CUT16915.1"/>
    <property type="molecule type" value="Genomic_DNA"/>
</dbReference>
<dbReference type="InterPro" id="IPR000672">
    <property type="entry name" value="THF_DH/CycHdrlase"/>
</dbReference>
<evidence type="ECO:0000259" key="13">
    <source>
        <dbReference type="Pfam" id="PF00763"/>
    </source>
</evidence>
<dbReference type="InterPro" id="IPR020867">
    <property type="entry name" value="THF_DH/CycHdrlase_CS"/>
</dbReference>
<dbReference type="InterPro" id="IPR020631">
    <property type="entry name" value="THF_DH/CycHdrlase_NAD-bd_dom"/>
</dbReference>
<gene>
    <name evidence="12 15" type="primary">folD</name>
    <name evidence="15" type="ORF">Ark11_0055</name>
</gene>
<dbReference type="GO" id="GO:0005829">
    <property type="term" value="C:cytosol"/>
    <property type="evidence" value="ECO:0007669"/>
    <property type="project" value="TreeGrafter"/>
</dbReference>
<keyword evidence="16" id="KW-1185">Reference proteome</keyword>
<evidence type="ECO:0000256" key="12">
    <source>
        <dbReference type="HAMAP-Rule" id="MF_01576"/>
    </source>
</evidence>
<dbReference type="GO" id="GO:0004477">
    <property type="term" value="F:methenyltetrahydrofolate cyclohydrolase activity"/>
    <property type="evidence" value="ECO:0007669"/>
    <property type="project" value="UniProtKB-UniRule"/>
</dbReference>
<keyword evidence="7 12" id="KW-0521">NADP</keyword>
<keyword evidence="9 12" id="KW-0368">Histidine biosynthesis</keyword>
<dbReference type="InterPro" id="IPR046346">
    <property type="entry name" value="Aminoacid_DH-like_N_sf"/>
</dbReference>
<comment type="pathway">
    <text evidence="1 12">One-carbon metabolism; tetrahydrofolate interconversion.</text>
</comment>
<sequence>MESKLGGLQCGQIMDGRYVSDLLCKEISEEVSCLSCKPGLAVVLVGDCPASQIYVRRKISACEKVGFNSRFLSFPETLSQSSLLDVINELNHDDSVHGILVQLPLPKSIQDRVVIESILPSKDVDGFHPYNVGRSSIGFPEFLPCTPLGILYLLDYYNIPLSGRRCVVVGASNIVGKPTALMLLSRGATVTVCNSLTRDLPSVTRAADVLISATGCPLLIRDDCIADGAVVVDVGIHRREDGKIVGDVDFEACSHKASHITPVPGGVGPMTIAMLLKNTLKAVLVSQKEVT</sequence>
<feature type="binding site" evidence="12">
    <location>
        <begin position="170"/>
        <end position="172"/>
    </location>
    <ligand>
        <name>NADP(+)</name>
        <dbReference type="ChEBI" id="CHEBI:58349"/>
    </ligand>
</feature>
<dbReference type="SUPFAM" id="SSF53223">
    <property type="entry name" value="Aminoacid dehydrogenase-like, N-terminal domain"/>
    <property type="match status" value="1"/>
</dbReference>
<dbReference type="GO" id="GO:0000105">
    <property type="term" value="P:L-histidine biosynthetic process"/>
    <property type="evidence" value="ECO:0007669"/>
    <property type="project" value="UniProtKB-KW"/>
</dbReference>
<dbReference type="Pfam" id="PF02882">
    <property type="entry name" value="THF_DHG_CYH_C"/>
    <property type="match status" value="1"/>
</dbReference>
<comment type="function">
    <text evidence="12">Catalyzes the oxidation of 5,10-methylenetetrahydrofolate to 5,10-methenyltetrahydrofolate and then the hydrolysis of 5,10-methenyltetrahydrofolate to 10-formyltetrahydrofolate.</text>
</comment>
<dbReference type="PATRIC" id="fig|1561003.3.peg.53"/>
<protein>
    <recommendedName>
        <fullName evidence="12">Bifunctional protein FolD</fullName>
    </recommendedName>
    <domain>
        <recommendedName>
            <fullName evidence="12">Methylenetetrahydrofolate dehydrogenase</fullName>
            <ecNumber evidence="12">1.5.1.5</ecNumber>
        </recommendedName>
    </domain>
    <domain>
        <recommendedName>
            <fullName evidence="12">Methenyltetrahydrofolate cyclohydrolase</fullName>
            <ecNumber evidence="12">3.5.4.9</ecNumber>
        </recommendedName>
    </domain>
</protein>
<feature type="domain" description="Tetrahydrofolate dehydrogenase/cyclohydrolase NAD(P)-binding" evidence="14">
    <location>
        <begin position="144"/>
        <end position="283"/>
    </location>
</feature>
<evidence type="ECO:0000259" key="14">
    <source>
        <dbReference type="Pfam" id="PF02882"/>
    </source>
</evidence>
<evidence type="ECO:0000256" key="6">
    <source>
        <dbReference type="ARBA" id="ARBA00022801"/>
    </source>
</evidence>
<dbReference type="PANTHER" id="PTHR48099">
    <property type="entry name" value="C-1-TETRAHYDROFOLATE SYNTHASE, CYTOPLASMIC-RELATED"/>
    <property type="match status" value="1"/>
</dbReference>
<dbReference type="FunFam" id="3.40.50.10860:FF:000005">
    <property type="entry name" value="C-1-tetrahydrofolate synthase, cytoplasmic, putative"/>
    <property type="match status" value="1"/>
</dbReference>
<dbReference type="InterPro" id="IPR036291">
    <property type="entry name" value="NAD(P)-bd_dom_sf"/>
</dbReference>
<evidence type="ECO:0000256" key="1">
    <source>
        <dbReference type="ARBA" id="ARBA00004777"/>
    </source>
</evidence>
<comment type="subunit">
    <text evidence="2 12">Homodimer.</text>
</comment>
<dbReference type="HAMAP" id="MF_01576">
    <property type="entry name" value="THF_DHG_CYH"/>
    <property type="match status" value="1"/>
</dbReference>
<comment type="similarity">
    <text evidence="12">Belongs to the tetrahydrofolate dehydrogenase/cyclohydrolase family.</text>
</comment>
<dbReference type="PROSITE" id="PS00766">
    <property type="entry name" value="THF_DHG_CYH_1"/>
    <property type="match status" value="1"/>
</dbReference>
<comment type="catalytic activity">
    <reaction evidence="12">
        <text>(6R)-5,10-methylene-5,6,7,8-tetrahydrofolate + NADP(+) = (6R)-5,10-methenyltetrahydrofolate + NADPH</text>
        <dbReference type="Rhea" id="RHEA:22812"/>
        <dbReference type="ChEBI" id="CHEBI:15636"/>
        <dbReference type="ChEBI" id="CHEBI:57455"/>
        <dbReference type="ChEBI" id="CHEBI:57783"/>
        <dbReference type="ChEBI" id="CHEBI:58349"/>
        <dbReference type="EC" id="1.5.1.5"/>
    </reaction>
</comment>
<evidence type="ECO:0000313" key="15">
    <source>
        <dbReference type="EMBL" id="CUT16915.1"/>
    </source>
</evidence>
<evidence type="ECO:0000313" key="16">
    <source>
        <dbReference type="Proteomes" id="UP000198651"/>
    </source>
</evidence>
<reference evidence="16" key="1">
    <citation type="submission" date="2015-11" db="EMBL/GenBank/DDBJ databases">
        <authorList>
            <person name="Seth-Smith H.M.B."/>
        </authorList>
    </citation>
    <scope>NUCLEOTIDE SEQUENCE [LARGE SCALE GENOMIC DNA]</scope>
    <source>
        <strain evidence="16">2013Ark11</strain>
    </source>
</reference>
<dbReference type="EC" id="3.5.4.9" evidence="12"/>
<dbReference type="EC" id="1.5.1.5" evidence="12"/>
<dbReference type="Gene3D" id="3.40.50.720">
    <property type="entry name" value="NAD(P)-binding Rossmann-like Domain"/>
    <property type="match status" value="1"/>
</dbReference>
<evidence type="ECO:0000256" key="2">
    <source>
        <dbReference type="ARBA" id="ARBA00011738"/>
    </source>
</evidence>
<dbReference type="GO" id="GO:0035999">
    <property type="term" value="P:tetrahydrofolate interconversion"/>
    <property type="evidence" value="ECO:0007669"/>
    <property type="project" value="UniProtKB-UniRule"/>
</dbReference>
<keyword evidence="11 12" id="KW-0511">Multifunctional enzyme</keyword>
<keyword evidence="6 12" id="KW-0378">Hydrolase</keyword>
<keyword evidence="4 12" id="KW-0028">Amino-acid biosynthesis</keyword>
<proteinExistence type="inferred from homology"/>
<dbReference type="PRINTS" id="PR00085">
    <property type="entry name" value="THFDHDRGNASE"/>
</dbReference>
<dbReference type="Gene3D" id="3.40.50.10860">
    <property type="entry name" value="Leucine Dehydrogenase, chain A, domain 1"/>
    <property type="match status" value="1"/>
</dbReference>
<dbReference type="STRING" id="1561003.Ark11_0055"/>
<dbReference type="UniPathway" id="UPA00193"/>
<dbReference type="SUPFAM" id="SSF51735">
    <property type="entry name" value="NAD(P)-binding Rossmann-fold domains"/>
    <property type="match status" value="1"/>
</dbReference>
<organism evidence="15 16">
    <name type="scientific">Candidatus Ichthyocystis hellenicum</name>
    <dbReference type="NCBI Taxonomy" id="1561003"/>
    <lineage>
        <taxon>Bacteria</taxon>
        <taxon>Pseudomonadati</taxon>
        <taxon>Pseudomonadota</taxon>
        <taxon>Betaproteobacteria</taxon>
        <taxon>Burkholderiales</taxon>
        <taxon>Candidatus Ichthyocystis</taxon>
    </lineage>
</organism>
<evidence type="ECO:0000256" key="8">
    <source>
        <dbReference type="ARBA" id="ARBA00023002"/>
    </source>
</evidence>
<evidence type="ECO:0000256" key="3">
    <source>
        <dbReference type="ARBA" id="ARBA00022563"/>
    </source>
</evidence>
<dbReference type="AlphaFoldDB" id="A0A0S4LZC7"/>
<name>A0A0S4LZC7_9BURK</name>
<keyword evidence="10 12" id="KW-0486">Methionine biosynthesis</keyword>
<evidence type="ECO:0000256" key="9">
    <source>
        <dbReference type="ARBA" id="ARBA00023102"/>
    </source>
</evidence>
<dbReference type="Proteomes" id="UP000198651">
    <property type="component" value="Chromosome I"/>
</dbReference>
<feature type="binding site" evidence="12">
    <location>
        <position position="236"/>
    </location>
    <ligand>
        <name>NADP(+)</name>
        <dbReference type="ChEBI" id="CHEBI:58349"/>
    </ligand>
</feature>
<dbReference type="FunFam" id="3.40.50.720:FF:000094">
    <property type="entry name" value="Bifunctional protein FolD"/>
    <property type="match status" value="1"/>
</dbReference>
<dbReference type="CDD" id="cd01080">
    <property type="entry name" value="NAD_bind_m-THF_DH_Cyclohyd"/>
    <property type="match status" value="1"/>
</dbReference>
<keyword evidence="3 12" id="KW-0554">One-carbon metabolism</keyword>
<dbReference type="PANTHER" id="PTHR48099:SF5">
    <property type="entry name" value="C-1-TETRAHYDROFOLATE SYNTHASE, CYTOPLASMIC"/>
    <property type="match status" value="1"/>
</dbReference>
<keyword evidence="5 12" id="KW-0658">Purine biosynthesis</keyword>
<dbReference type="GO" id="GO:0006164">
    <property type="term" value="P:purine nucleotide biosynthetic process"/>
    <property type="evidence" value="ECO:0007669"/>
    <property type="project" value="UniProtKB-KW"/>
</dbReference>
<dbReference type="PROSITE" id="PS00767">
    <property type="entry name" value="THF_DHG_CYH_2"/>
    <property type="match status" value="1"/>
</dbReference>
<evidence type="ECO:0000256" key="4">
    <source>
        <dbReference type="ARBA" id="ARBA00022605"/>
    </source>
</evidence>
<dbReference type="NCBIfam" id="NF008058">
    <property type="entry name" value="PRK10792.1"/>
    <property type="match status" value="1"/>
</dbReference>
<comment type="caution">
    <text evidence="12">Lacks conserved residue(s) required for the propagation of feature annotation.</text>
</comment>
<dbReference type="Pfam" id="PF00763">
    <property type="entry name" value="THF_DHG_CYH"/>
    <property type="match status" value="1"/>
</dbReference>